<dbReference type="EMBL" id="JBEPLI010000023">
    <property type="protein sequence ID" value="MET3590368.1"/>
    <property type="molecule type" value="Genomic_DNA"/>
</dbReference>
<proteinExistence type="predicted"/>
<dbReference type="PANTHER" id="PTHR11102">
    <property type="entry name" value="SEL-1-LIKE PROTEIN"/>
    <property type="match status" value="1"/>
</dbReference>
<sequence length="147" mass="16863">MVKLANYIKKGIPRTFVKANPSYAAYLYMRAAVNYRNPTAQYQLEKMFLKGEGREKNLLQAARWFQLSARKGNHRAQAMLGNIFLQAGKTVRGAVMLTIAYEKANVKDRDWIRPMQEYAFSVCNEFEKRAAMSLVDDILKNNSSLIC</sequence>
<reference evidence="1 2" key="1">
    <citation type="submission" date="2024-06" db="EMBL/GenBank/DDBJ databases">
        <title>Genomic Encyclopedia of Type Strains, Phase IV (KMG-IV): sequencing the most valuable type-strain genomes for metagenomic binning, comparative biology and taxonomic classification.</title>
        <authorList>
            <person name="Goeker M."/>
        </authorList>
    </citation>
    <scope>NUCLEOTIDE SEQUENCE [LARGE SCALE GENOMIC DNA]</scope>
    <source>
        <strain evidence="1 2">DSM 23649</strain>
    </source>
</reference>
<dbReference type="Pfam" id="PF08238">
    <property type="entry name" value="Sel1"/>
    <property type="match status" value="2"/>
</dbReference>
<accession>A0ABV2HII6</accession>
<gene>
    <name evidence="1" type="ORF">ABID23_001474</name>
</gene>
<dbReference type="PANTHER" id="PTHR11102:SF160">
    <property type="entry name" value="ERAD-ASSOCIATED E3 UBIQUITIN-PROTEIN LIGASE COMPONENT HRD3"/>
    <property type="match status" value="1"/>
</dbReference>
<evidence type="ECO:0000313" key="2">
    <source>
        <dbReference type="Proteomes" id="UP001549086"/>
    </source>
</evidence>
<organism evidence="1 2">
    <name type="scientific">Bartonella silvatica</name>
    <dbReference type="NCBI Taxonomy" id="357760"/>
    <lineage>
        <taxon>Bacteria</taxon>
        <taxon>Pseudomonadati</taxon>
        <taxon>Pseudomonadota</taxon>
        <taxon>Alphaproteobacteria</taxon>
        <taxon>Hyphomicrobiales</taxon>
        <taxon>Bartonellaceae</taxon>
        <taxon>Bartonella</taxon>
    </lineage>
</organism>
<dbReference type="Gene3D" id="1.25.40.10">
    <property type="entry name" value="Tetratricopeptide repeat domain"/>
    <property type="match status" value="1"/>
</dbReference>
<evidence type="ECO:0000313" key="1">
    <source>
        <dbReference type="EMBL" id="MET3590368.1"/>
    </source>
</evidence>
<comment type="caution">
    <text evidence="1">The sequence shown here is derived from an EMBL/GenBank/DDBJ whole genome shotgun (WGS) entry which is preliminary data.</text>
</comment>
<protein>
    <submittedName>
        <fullName evidence="1">TPR repeat protein</fullName>
    </submittedName>
</protein>
<dbReference type="InterPro" id="IPR011990">
    <property type="entry name" value="TPR-like_helical_dom_sf"/>
</dbReference>
<keyword evidence="2" id="KW-1185">Reference proteome</keyword>
<dbReference type="SUPFAM" id="SSF81901">
    <property type="entry name" value="HCP-like"/>
    <property type="match status" value="1"/>
</dbReference>
<dbReference type="SMART" id="SM00671">
    <property type="entry name" value="SEL1"/>
    <property type="match status" value="1"/>
</dbReference>
<dbReference type="Proteomes" id="UP001549086">
    <property type="component" value="Unassembled WGS sequence"/>
</dbReference>
<name>A0ABV2HII6_9HYPH</name>
<dbReference type="InterPro" id="IPR050767">
    <property type="entry name" value="Sel1_AlgK"/>
</dbReference>
<dbReference type="InterPro" id="IPR006597">
    <property type="entry name" value="Sel1-like"/>
</dbReference>